<keyword evidence="4" id="KW-1003">Cell membrane</keyword>
<dbReference type="GO" id="GO:1900753">
    <property type="term" value="P:doxorubicin transport"/>
    <property type="evidence" value="ECO:0007669"/>
    <property type="project" value="InterPro"/>
</dbReference>
<dbReference type="GO" id="GO:0008559">
    <property type="term" value="F:ABC-type xenobiotic transporter activity"/>
    <property type="evidence" value="ECO:0007669"/>
    <property type="project" value="UniProtKB-EC"/>
</dbReference>
<dbReference type="GO" id="GO:0005524">
    <property type="term" value="F:ATP binding"/>
    <property type="evidence" value="ECO:0007669"/>
    <property type="project" value="UniProtKB-KW"/>
</dbReference>
<dbReference type="Pfam" id="PF00005">
    <property type="entry name" value="ABC_tran"/>
    <property type="match status" value="1"/>
</dbReference>
<evidence type="ECO:0000256" key="4">
    <source>
        <dbReference type="ARBA" id="ARBA00022475"/>
    </source>
</evidence>
<dbReference type="InterPro" id="IPR027417">
    <property type="entry name" value="P-loop_NTPase"/>
</dbReference>
<evidence type="ECO:0000256" key="1">
    <source>
        <dbReference type="ARBA" id="ARBA00004413"/>
    </source>
</evidence>
<evidence type="ECO:0000256" key="6">
    <source>
        <dbReference type="ARBA" id="ARBA00022840"/>
    </source>
</evidence>
<dbReference type="SMART" id="SM00382">
    <property type="entry name" value="AAA"/>
    <property type="match status" value="1"/>
</dbReference>
<name>A0A646K9C5_STRJU</name>
<comment type="subcellular location">
    <subcellularLocation>
        <location evidence="1">Cell membrane</location>
        <topology evidence="1">Peripheral membrane protein</topology>
        <orientation evidence="1">Cytoplasmic side</orientation>
    </subcellularLocation>
</comment>
<dbReference type="PANTHER" id="PTHR42711:SF19">
    <property type="entry name" value="DOXORUBICIN RESISTANCE ATP-BINDING PROTEIN DRRA"/>
    <property type="match status" value="1"/>
</dbReference>
<keyword evidence="9" id="KW-0046">Antibiotic resistance</keyword>
<dbReference type="InterPro" id="IPR003593">
    <property type="entry name" value="AAA+_ATPase"/>
</dbReference>
<evidence type="ECO:0000256" key="5">
    <source>
        <dbReference type="ARBA" id="ARBA00022741"/>
    </source>
</evidence>
<dbReference type="FunFam" id="3.40.50.300:FF:000589">
    <property type="entry name" value="ABC transporter, ATP-binding subunit"/>
    <property type="match status" value="1"/>
</dbReference>
<evidence type="ECO:0000256" key="9">
    <source>
        <dbReference type="ARBA" id="ARBA00023251"/>
    </source>
</evidence>
<feature type="compositionally biased region" description="Acidic residues" evidence="11">
    <location>
        <begin position="316"/>
        <end position="326"/>
    </location>
</feature>
<evidence type="ECO:0000313" key="14">
    <source>
        <dbReference type="Proteomes" id="UP000419138"/>
    </source>
</evidence>
<dbReference type="RefSeq" id="WP_153520463.1">
    <property type="nucleotide sequence ID" value="NZ_JBEPDZ010000013.1"/>
</dbReference>
<gene>
    <name evidence="13" type="ORF">FF041_00225</name>
</gene>
<comment type="similarity">
    <text evidence="10">Belongs to the ABC transporter superfamily. Drug exporter-1 (DrugE1) (TC 3.A.1.105) family.</text>
</comment>
<dbReference type="GO" id="GO:0046677">
    <property type="term" value="P:response to antibiotic"/>
    <property type="evidence" value="ECO:0007669"/>
    <property type="project" value="UniProtKB-KW"/>
</dbReference>
<dbReference type="GO" id="GO:0016887">
    <property type="term" value="F:ATP hydrolysis activity"/>
    <property type="evidence" value="ECO:0007669"/>
    <property type="project" value="InterPro"/>
</dbReference>
<dbReference type="EC" id="7.6.2.2" evidence="2"/>
<proteinExistence type="inferred from homology"/>
<keyword evidence="6 13" id="KW-0067">ATP-binding</keyword>
<dbReference type="GO" id="GO:0005886">
    <property type="term" value="C:plasma membrane"/>
    <property type="evidence" value="ECO:0007669"/>
    <property type="project" value="UniProtKB-SubCell"/>
</dbReference>
<feature type="region of interest" description="Disordered" evidence="11">
    <location>
        <begin position="306"/>
        <end position="343"/>
    </location>
</feature>
<evidence type="ECO:0000313" key="13">
    <source>
        <dbReference type="EMBL" id="MQS98680.1"/>
    </source>
</evidence>
<comment type="caution">
    <text evidence="13">The sequence shown here is derived from an EMBL/GenBank/DDBJ whole genome shotgun (WGS) entry which is preliminary data.</text>
</comment>
<dbReference type="NCBIfam" id="TIGR01188">
    <property type="entry name" value="drrA"/>
    <property type="match status" value="1"/>
</dbReference>
<dbReference type="PROSITE" id="PS50893">
    <property type="entry name" value="ABC_TRANSPORTER_2"/>
    <property type="match status" value="1"/>
</dbReference>
<dbReference type="SUPFAM" id="SSF52540">
    <property type="entry name" value="P-loop containing nucleoside triphosphate hydrolases"/>
    <property type="match status" value="1"/>
</dbReference>
<sequence length="343" mass="36279">METAISAEGLRKRYGDHQALTRVDLAVPAGTILAVLGPNGAGKTTTVRILTTLLEPDEGRATVAGYDLATQAREVRGSIGLAGQYASVDERLTGRENLRLIGVLLHLGRRGAKTRADELLEQFGLVAAADRPAKTYSGGMRRRLDLAASLVGRPRVLFLDEPTTGLDLTGRRTLWDMIRNQVAEGVTVLLTTQYLEEADQLADRIAVIDRGTVIAEGTPDQLKRKVGGERLEVSAASVADLAAVERTLSGLASGETVTNQETRTVSIPLTEGMSTIAAAANGLELLGIEPEDFAVRRSTLDDVFLALTGQQGTPEPEPESESESESEPGATGAVAASEGKRAA</sequence>
<dbReference type="InterPro" id="IPR003439">
    <property type="entry name" value="ABC_transporter-like_ATP-bd"/>
</dbReference>
<evidence type="ECO:0000256" key="2">
    <source>
        <dbReference type="ARBA" id="ARBA00012191"/>
    </source>
</evidence>
<keyword evidence="5" id="KW-0547">Nucleotide-binding</keyword>
<dbReference type="PROSITE" id="PS00211">
    <property type="entry name" value="ABC_TRANSPORTER_1"/>
    <property type="match status" value="1"/>
</dbReference>
<dbReference type="GO" id="GO:0043215">
    <property type="term" value="P:daunorubicin transport"/>
    <property type="evidence" value="ECO:0007669"/>
    <property type="project" value="InterPro"/>
</dbReference>
<keyword evidence="7" id="KW-1278">Translocase</keyword>
<dbReference type="InterPro" id="IPR005894">
    <property type="entry name" value="DrrA"/>
</dbReference>
<evidence type="ECO:0000256" key="11">
    <source>
        <dbReference type="SAM" id="MobiDB-lite"/>
    </source>
</evidence>
<dbReference type="OrthoDB" id="9804819at2"/>
<dbReference type="InterPro" id="IPR050763">
    <property type="entry name" value="ABC_transporter_ATP-binding"/>
</dbReference>
<evidence type="ECO:0000256" key="3">
    <source>
        <dbReference type="ARBA" id="ARBA00022448"/>
    </source>
</evidence>
<keyword evidence="14" id="KW-1185">Reference proteome</keyword>
<dbReference type="InterPro" id="IPR017871">
    <property type="entry name" value="ABC_transporter-like_CS"/>
</dbReference>
<evidence type="ECO:0000256" key="10">
    <source>
        <dbReference type="ARBA" id="ARBA00049985"/>
    </source>
</evidence>
<keyword evidence="3" id="KW-0813">Transport</keyword>
<dbReference type="Gene3D" id="3.40.50.300">
    <property type="entry name" value="P-loop containing nucleotide triphosphate hydrolases"/>
    <property type="match status" value="1"/>
</dbReference>
<protein>
    <recommendedName>
        <fullName evidence="2">ABC-type xenobiotic transporter</fullName>
        <ecNumber evidence="2">7.6.2.2</ecNumber>
    </recommendedName>
</protein>
<evidence type="ECO:0000256" key="7">
    <source>
        <dbReference type="ARBA" id="ARBA00022967"/>
    </source>
</evidence>
<reference evidence="13 14" key="1">
    <citation type="submission" date="2019-05" db="EMBL/GenBank/DDBJ databases">
        <title>Comparative genomics and metabolomics analyses of clavulanic acid producing Streptomyces species provides insight into specialized metabolism and evolution of beta-lactam biosynthetic gene clusters.</title>
        <authorList>
            <person name="Moore M.A."/>
            <person name="Cruz-Morales P."/>
            <person name="Barona Gomez F."/>
            <person name="Kapil T."/>
        </authorList>
    </citation>
    <scope>NUCLEOTIDE SEQUENCE [LARGE SCALE GENOMIC DNA]</scope>
    <source>
        <strain evidence="13 14">NRRL 5741</strain>
    </source>
</reference>
<keyword evidence="8" id="KW-0472">Membrane</keyword>
<feature type="domain" description="ABC transporter" evidence="12">
    <location>
        <begin position="5"/>
        <end position="235"/>
    </location>
</feature>
<accession>A0A646K9C5</accession>
<dbReference type="AlphaFoldDB" id="A0A646K9C5"/>
<dbReference type="EMBL" id="VCLA01000002">
    <property type="protein sequence ID" value="MQS98680.1"/>
    <property type="molecule type" value="Genomic_DNA"/>
</dbReference>
<evidence type="ECO:0000256" key="8">
    <source>
        <dbReference type="ARBA" id="ARBA00023136"/>
    </source>
</evidence>
<dbReference type="Proteomes" id="UP000419138">
    <property type="component" value="Unassembled WGS sequence"/>
</dbReference>
<dbReference type="PANTHER" id="PTHR42711">
    <property type="entry name" value="ABC TRANSPORTER ATP-BINDING PROTEIN"/>
    <property type="match status" value="1"/>
</dbReference>
<organism evidence="13 14">
    <name type="scientific">Streptomyces jumonjinensis</name>
    <dbReference type="NCBI Taxonomy" id="1945"/>
    <lineage>
        <taxon>Bacteria</taxon>
        <taxon>Bacillati</taxon>
        <taxon>Actinomycetota</taxon>
        <taxon>Actinomycetes</taxon>
        <taxon>Kitasatosporales</taxon>
        <taxon>Streptomycetaceae</taxon>
        <taxon>Streptomyces</taxon>
    </lineage>
</organism>
<evidence type="ECO:0000259" key="12">
    <source>
        <dbReference type="PROSITE" id="PS50893"/>
    </source>
</evidence>